<keyword evidence="1" id="KW-1015">Disulfide bond</keyword>
<evidence type="ECO:0000313" key="6">
    <source>
        <dbReference type="Proteomes" id="UP000264820"/>
    </source>
</evidence>
<keyword evidence="3" id="KW-0732">Signal</keyword>
<keyword evidence="6" id="KW-1185">Reference proteome</keyword>
<name>A0A3Q2XIV7_HIPCM</name>
<dbReference type="Ensembl" id="ENSHCOT00000008204.1">
    <property type="protein sequence ID" value="ENSHCOP00000003752.1"/>
    <property type="gene ID" value="ENSHCOG00000005155.1"/>
</dbReference>
<dbReference type="AlphaFoldDB" id="A0A3Q2XIV7"/>
<evidence type="ECO:0000259" key="4">
    <source>
        <dbReference type="PROSITE" id="PS50835"/>
    </source>
</evidence>
<dbReference type="Pfam" id="PF07654">
    <property type="entry name" value="C1-set"/>
    <property type="match status" value="2"/>
</dbReference>
<dbReference type="Gene3D" id="2.60.40.10">
    <property type="entry name" value="Immunoglobulins"/>
    <property type="match status" value="3"/>
</dbReference>
<dbReference type="InterPro" id="IPR003597">
    <property type="entry name" value="Ig_C1-set"/>
</dbReference>
<accession>A0A3Q2XIV7</accession>
<sequence length="322" mass="35907">HSTKTVFHIFLGCLATGFTPSPLTFTWTKDGSALTDFIQILSSPSCLLVHIQRVSSCLGSLSCRLVHKCVVLSRANIFWWIFCLFVCFSEAFSLPTVKVLATTDGQDEASFACFAKDFSPNVYGFKWLLNGHDIPNKMDEIKTHSEARKGPDGTTLYSAASFLTLSPNQWSPDATIKCEFKGRVCTFCFALLAGKPFQRPTLFMMTPLEDIQTNTVTLTCFAKDFFPRDVLLRWLVNDQPVGPTYIQSTTNPLENKGSYSVYGQLTISLEEWEKLNLSYSCMLYHESLSSTSNVIVRAITHTSGGSNAANFRITDPELCKTQ</sequence>
<feature type="domain" description="Ig-like" evidence="4">
    <location>
        <begin position="200"/>
        <end position="300"/>
    </location>
</feature>
<dbReference type="SUPFAM" id="SSF48726">
    <property type="entry name" value="Immunoglobulin"/>
    <property type="match status" value="3"/>
</dbReference>
<reference evidence="5" key="2">
    <citation type="submission" date="2025-09" db="UniProtKB">
        <authorList>
            <consortium name="Ensembl"/>
        </authorList>
    </citation>
    <scope>IDENTIFICATION</scope>
</reference>
<dbReference type="Proteomes" id="UP000264820">
    <property type="component" value="Unplaced"/>
</dbReference>
<evidence type="ECO:0000256" key="3">
    <source>
        <dbReference type="SAM" id="SignalP"/>
    </source>
</evidence>
<dbReference type="PANTHER" id="PTHR23411">
    <property type="entry name" value="TAPASIN"/>
    <property type="match status" value="1"/>
</dbReference>
<dbReference type="InterPro" id="IPR036179">
    <property type="entry name" value="Ig-like_dom_sf"/>
</dbReference>
<dbReference type="SMART" id="SM00407">
    <property type="entry name" value="IGc1"/>
    <property type="match status" value="2"/>
</dbReference>
<dbReference type="InterPro" id="IPR050380">
    <property type="entry name" value="Immune_Resp_Modulators"/>
</dbReference>
<dbReference type="InterPro" id="IPR007110">
    <property type="entry name" value="Ig-like_dom"/>
</dbReference>
<feature type="domain" description="Ig-like" evidence="4">
    <location>
        <begin position="95"/>
        <end position="178"/>
    </location>
</feature>
<evidence type="ECO:0000256" key="2">
    <source>
        <dbReference type="ARBA" id="ARBA00023319"/>
    </source>
</evidence>
<feature type="domain" description="Ig-like" evidence="4">
    <location>
        <begin position="1"/>
        <end position="67"/>
    </location>
</feature>
<organism evidence="5 6">
    <name type="scientific">Hippocampus comes</name>
    <name type="common">Tiger tail seahorse</name>
    <dbReference type="NCBI Taxonomy" id="109280"/>
    <lineage>
        <taxon>Eukaryota</taxon>
        <taxon>Metazoa</taxon>
        <taxon>Chordata</taxon>
        <taxon>Craniata</taxon>
        <taxon>Vertebrata</taxon>
        <taxon>Euteleostomi</taxon>
        <taxon>Actinopterygii</taxon>
        <taxon>Neopterygii</taxon>
        <taxon>Teleostei</taxon>
        <taxon>Neoteleostei</taxon>
        <taxon>Acanthomorphata</taxon>
        <taxon>Syngnathiaria</taxon>
        <taxon>Syngnathiformes</taxon>
        <taxon>Syngnathoidei</taxon>
        <taxon>Syngnathidae</taxon>
        <taxon>Hippocampus</taxon>
    </lineage>
</organism>
<evidence type="ECO:0000256" key="1">
    <source>
        <dbReference type="ARBA" id="ARBA00023157"/>
    </source>
</evidence>
<proteinExistence type="predicted"/>
<keyword evidence="2" id="KW-0393">Immunoglobulin domain</keyword>
<protein>
    <recommendedName>
        <fullName evidence="4">Ig-like domain-containing protein</fullName>
    </recommendedName>
</protein>
<reference evidence="5" key="1">
    <citation type="submission" date="2025-08" db="UniProtKB">
        <authorList>
            <consortium name="Ensembl"/>
        </authorList>
    </citation>
    <scope>IDENTIFICATION</scope>
</reference>
<feature type="chain" id="PRO_5018777562" description="Ig-like domain-containing protein" evidence="3">
    <location>
        <begin position="16"/>
        <end position="322"/>
    </location>
</feature>
<dbReference type="FunFam" id="2.60.40.10:FF:000283">
    <property type="entry name" value="Immunoglobulin kappa constant"/>
    <property type="match status" value="1"/>
</dbReference>
<evidence type="ECO:0000313" key="5">
    <source>
        <dbReference type="Ensembl" id="ENSHCOP00000003752.1"/>
    </source>
</evidence>
<feature type="signal peptide" evidence="3">
    <location>
        <begin position="1"/>
        <end position="15"/>
    </location>
</feature>
<dbReference type="GeneTree" id="ENSGT00940000163371"/>
<dbReference type="PROSITE" id="PS50835">
    <property type="entry name" value="IG_LIKE"/>
    <property type="match status" value="3"/>
</dbReference>
<dbReference type="InterPro" id="IPR013783">
    <property type="entry name" value="Ig-like_fold"/>
</dbReference>